<feature type="transmembrane region" description="Helical" evidence="9">
    <location>
        <begin position="121"/>
        <end position="142"/>
    </location>
</feature>
<dbReference type="InParanoid" id="A0A078AT62"/>
<comment type="similarity">
    <text evidence="7 8">Belongs to the MPDU1 (TC 2.A.43.3) family.</text>
</comment>
<evidence type="ECO:0000313" key="11">
    <source>
        <dbReference type="EMBL" id="CDW85211.1"/>
    </source>
</evidence>
<feature type="chain" id="PRO_5001729687" description="Mannose-P-dolichol utilization defect 1 protein homolog" evidence="10">
    <location>
        <begin position="23"/>
        <end position="277"/>
    </location>
</feature>
<evidence type="ECO:0000256" key="10">
    <source>
        <dbReference type="SAM" id="SignalP"/>
    </source>
</evidence>
<keyword evidence="4" id="KW-0677">Repeat</keyword>
<feature type="transmembrane region" description="Helical" evidence="9">
    <location>
        <begin position="154"/>
        <end position="172"/>
    </location>
</feature>
<dbReference type="PIRSF" id="PIRSF023381">
    <property type="entry name" value="MannP-dilichol_defect-1p"/>
    <property type="match status" value="1"/>
</dbReference>
<dbReference type="OrthoDB" id="312029at2759"/>
<keyword evidence="6 8" id="KW-0472">Membrane</keyword>
<keyword evidence="12" id="KW-1185">Reference proteome</keyword>
<feature type="transmembrane region" description="Helical" evidence="9">
    <location>
        <begin position="207"/>
        <end position="229"/>
    </location>
</feature>
<dbReference type="SMART" id="SM00679">
    <property type="entry name" value="CTNS"/>
    <property type="match status" value="2"/>
</dbReference>
<evidence type="ECO:0000256" key="4">
    <source>
        <dbReference type="ARBA" id="ARBA00022737"/>
    </source>
</evidence>
<dbReference type="AlphaFoldDB" id="A0A078AT62"/>
<evidence type="ECO:0000256" key="5">
    <source>
        <dbReference type="ARBA" id="ARBA00022989"/>
    </source>
</evidence>
<evidence type="ECO:0000313" key="12">
    <source>
        <dbReference type="Proteomes" id="UP000039865"/>
    </source>
</evidence>
<evidence type="ECO:0000256" key="6">
    <source>
        <dbReference type="ARBA" id="ARBA00023136"/>
    </source>
</evidence>
<evidence type="ECO:0000256" key="1">
    <source>
        <dbReference type="ARBA" id="ARBA00004141"/>
    </source>
</evidence>
<dbReference type="Pfam" id="PF04193">
    <property type="entry name" value="PQ-loop"/>
    <property type="match status" value="2"/>
</dbReference>
<evidence type="ECO:0000256" key="8">
    <source>
        <dbReference type="PIRNR" id="PIRNR023381"/>
    </source>
</evidence>
<keyword evidence="5 8" id="KW-1133">Transmembrane helix</keyword>
<keyword evidence="2" id="KW-0813">Transport</keyword>
<evidence type="ECO:0000256" key="2">
    <source>
        <dbReference type="ARBA" id="ARBA00022448"/>
    </source>
</evidence>
<evidence type="ECO:0000256" key="7">
    <source>
        <dbReference type="ARBA" id="ARBA00038475"/>
    </source>
</evidence>
<feature type="transmembrane region" description="Helical" evidence="9">
    <location>
        <begin position="61"/>
        <end position="78"/>
    </location>
</feature>
<dbReference type="InterPro" id="IPR006603">
    <property type="entry name" value="PQ-loop_rpt"/>
</dbReference>
<comment type="subcellular location">
    <subcellularLocation>
        <location evidence="1 8">Membrane</location>
        <topology evidence="1 8">Multi-pass membrane protein</topology>
    </subcellularLocation>
</comment>
<dbReference type="FunCoup" id="A0A078AT62">
    <property type="interactions" value="289"/>
</dbReference>
<organism evidence="11 12">
    <name type="scientific">Stylonychia lemnae</name>
    <name type="common">Ciliate</name>
    <dbReference type="NCBI Taxonomy" id="5949"/>
    <lineage>
        <taxon>Eukaryota</taxon>
        <taxon>Sar</taxon>
        <taxon>Alveolata</taxon>
        <taxon>Ciliophora</taxon>
        <taxon>Intramacronucleata</taxon>
        <taxon>Spirotrichea</taxon>
        <taxon>Stichotrichia</taxon>
        <taxon>Sporadotrichida</taxon>
        <taxon>Oxytrichidae</taxon>
        <taxon>Stylonychinae</taxon>
        <taxon>Stylonychia</taxon>
    </lineage>
</organism>
<protein>
    <recommendedName>
        <fullName evidence="8">Mannose-P-dolichol utilization defect 1 protein homolog</fullName>
    </recommendedName>
</protein>
<feature type="transmembrane region" description="Helical" evidence="9">
    <location>
        <begin position="235"/>
        <end position="259"/>
    </location>
</feature>
<dbReference type="Proteomes" id="UP000039865">
    <property type="component" value="Unassembled WGS sequence"/>
</dbReference>
<reference evidence="11 12" key="1">
    <citation type="submission" date="2014-06" db="EMBL/GenBank/DDBJ databases">
        <authorList>
            <person name="Swart Estienne"/>
        </authorList>
    </citation>
    <scope>NUCLEOTIDE SEQUENCE [LARGE SCALE GENOMIC DNA]</scope>
    <source>
        <strain evidence="11 12">130c</strain>
    </source>
</reference>
<feature type="signal peptide" evidence="10">
    <location>
        <begin position="1"/>
        <end position="22"/>
    </location>
</feature>
<dbReference type="PANTHER" id="PTHR12226:SF2">
    <property type="entry name" value="MANNOSE-P-DOLICHOL UTILIZATION DEFECT 1 PROTEIN"/>
    <property type="match status" value="1"/>
</dbReference>
<dbReference type="GO" id="GO:0016020">
    <property type="term" value="C:membrane"/>
    <property type="evidence" value="ECO:0007669"/>
    <property type="project" value="UniProtKB-SubCell"/>
</dbReference>
<accession>A0A078AT62</accession>
<dbReference type="PANTHER" id="PTHR12226">
    <property type="entry name" value="MANNOSE-P-DOLICHOL UTILIZATION DEFECT 1 LEC35 -RELATED"/>
    <property type="match status" value="1"/>
</dbReference>
<dbReference type="Gene3D" id="1.20.1280.290">
    <property type="match status" value="2"/>
</dbReference>
<dbReference type="InterPro" id="IPR016817">
    <property type="entry name" value="MannP-dilichol_defect-1"/>
</dbReference>
<evidence type="ECO:0000256" key="3">
    <source>
        <dbReference type="ARBA" id="ARBA00022692"/>
    </source>
</evidence>
<dbReference type="OMA" id="LQVLYYW"/>
<dbReference type="EMBL" id="CCKQ01013539">
    <property type="protein sequence ID" value="CDW85211.1"/>
    <property type="molecule type" value="Genomic_DNA"/>
</dbReference>
<sequence length="277" mass="31382">MFMAKFNIVALLAIAALSVVEASVSASNAPSVPLKWFVFREDCFDTFFEKKDFFNKECLKITISKCIGYTIIAGAFIIKVPQILKILKSKSVEGISKYLYYIDLLMYMNSTGYSLHMKIPFSVSGENIIILIQLAIIVLQFWTYSKTITALEKFILSAFFFVYSFILLNDTLLSEEAWTFIAQINILLLCSSRLPQIFTNFQNKSTGNLAFITFFLGFGGSLARLGTVIVETDDFVFLLGFVVAVCLNGIIVLQFILYWNNSKHPKVDNTKKEKKNQ</sequence>
<proteinExistence type="inferred from homology"/>
<keyword evidence="3 8" id="KW-0812">Transmembrane</keyword>
<evidence type="ECO:0000256" key="9">
    <source>
        <dbReference type="SAM" id="Phobius"/>
    </source>
</evidence>
<keyword evidence="10" id="KW-0732">Signal</keyword>
<gene>
    <name evidence="11" type="primary">Contig15946.g782</name>
    <name evidence="11" type="ORF">STYLEM_14284</name>
</gene>
<name>A0A078AT62_STYLE</name>